<keyword evidence="2" id="KW-0328">Glycosyltransferase</keyword>
<reference evidence="5 6" key="1">
    <citation type="submission" date="2017-08" db="EMBL/GenBank/DDBJ databases">
        <title>WGS of Clinical strains of the CDC Group NO-1 linked to zoonotic infections in humans.</title>
        <authorList>
            <person name="Bernier A.-M."/>
            <person name="Bernard K."/>
        </authorList>
    </citation>
    <scope>NUCLEOTIDE SEQUENCE [LARGE SCALE GENOMIC DNA]</scope>
    <source>
        <strain evidence="5 6">NML00-0135</strain>
    </source>
</reference>
<feature type="domain" description="Galactofuranosyltransferase GlfT2 N-terminal" evidence="4">
    <location>
        <begin position="50"/>
        <end position="111"/>
    </location>
</feature>
<keyword evidence="3" id="KW-0808">Transferase</keyword>
<proteinExistence type="inferred from homology"/>
<gene>
    <name evidence="5" type="ORF">CK625_10210</name>
</gene>
<name>A0A2A2AFX3_9BURK</name>
<dbReference type="AlphaFoldDB" id="A0A2A2AFX3"/>
<dbReference type="PANTHER" id="PTHR43179">
    <property type="entry name" value="RHAMNOSYLTRANSFERASE WBBL"/>
    <property type="match status" value="1"/>
</dbReference>
<evidence type="ECO:0000259" key="4">
    <source>
        <dbReference type="Pfam" id="PF17994"/>
    </source>
</evidence>
<dbReference type="InterPro" id="IPR040492">
    <property type="entry name" value="GlfT2_N"/>
</dbReference>
<dbReference type="GO" id="GO:0016757">
    <property type="term" value="F:glycosyltransferase activity"/>
    <property type="evidence" value="ECO:0007669"/>
    <property type="project" value="UniProtKB-KW"/>
</dbReference>
<sequence length="619" mass="69495">MPSIASSTAAAPAPLPPATLAQQLLLPQDTALSDLYLRYLAGYSEVIGDALHMERGAKVSFNSYFNSFYESYWSQISSVHDLELEIAFTGALQLEVFRDTRDYGCQKIAFTRLESDGSQPQRIALNALASATGELTGRIFIDLGARRRSRIDSIGFVTRSAPQRQPRISIGICTFNREKFLLRNLRALLALPQLRDALARIVVVNQGPPFALPELAKLTQSEPRILLIEQGNLGGCGGFTRTMHEALQLEGITHHVLMDDDAVIDARVLHTLHSLLQFIGPDHAVGGHMLDMMRPHFLYEAGARVRANTRIQSLHHNIDLRSLDALIPFNRYHEVDYNAWWFCAIPTAHIEAAQLPAPIFIRGDDMEYGLRLQQRGVKTVAMPGIAVWHEPFYVKVGSWQTYYDLRNRLVLASTYPERFRHESPTDVLWWMLKAAASHDYLSATLLARAVRDFLQGPDVLESGADAIHADIAALAKQLAPAPADQNQLPPRPAKLRRMPRSDFGLALLVGYRLAMALLLARNSGARLLLDHEANLSNIGPRPYVKTNGLGSYHLRYSPDRTLLRQTLRQAWGAWSAYRRQRHAAAQAWAQRIPQLRSRQAWQDIFAHDAQRRQAAAQEQ</sequence>
<protein>
    <recommendedName>
        <fullName evidence="4">Galactofuranosyltransferase GlfT2 N-terminal domain-containing protein</fullName>
    </recommendedName>
</protein>
<dbReference type="PANTHER" id="PTHR43179:SF12">
    <property type="entry name" value="GALACTOFURANOSYLTRANSFERASE GLFT2"/>
    <property type="match status" value="1"/>
</dbReference>
<comment type="similarity">
    <text evidence="1">Belongs to the glycosyltransferase 2 family.</text>
</comment>
<evidence type="ECO:0000256" key="1">
    <source>
        <dbReference type="ARBA" id="ARBA00006739"/>
    </source>
</evidence>
<dbReference type="Pfam" id="PF13641">
    <property type="entry name" value="Glyco_tranf_2_3"/>
    <property type="match status" value="1"/>
</dbReference>
<dbReference type="Gene3D" id="3.90.550.60">
    <property type="match status" value="1"/>
</dbReference>
<evidence type="ECO:0000313" key="5">
    <source>
        <dbReference type="EMBL" id="PAT36628.1"/>
    </source>
</evidence>
<comment type="caution">
    <text evidence="5">The sequence shown here is derived from an EMBL/GenBank/DDBJ whole genome shotgun (WGS) entry which is preliminary data.</text>
</comment>
<dbReference type="Pfam" id="PF17994">
    <property type="entry name" value="Glft2_N"/>
    <property type="match status" value="1"/>
</dbReference>
<accession>A0A2A2AFX3</accession>
<evidence type="ECO:0000256" key="2">
    <source>
        <dbReference type="ARBA" id="ARBA00022676"/>
    </source>
</evidence>
<evidence type="ECO:0000256" key="3">
    <source>
        <dbReference type="ARBA" id="ARBA00022679"/>
    </source>
</evidence>
<dbReference type="EMBL" id="NSJB01000008">
    <property type="protein sequence ID" value="PAT36628.1"/>
    <property type="molecule type" value="Genomic_DNA"/>
</dbReference>
<dbReference type="InterPro" id="IPR029044">
    <property type="entry name" value="Nucleotide-diphossugar_trans"/>
</dbReference>
<keyword evidence="6" id="KW-1185">Reference proteome</keyword>
<dbReference type="SUPFAM" id="SSF53448">
    <property type="entry name" value="Nucleotide-diphospho-sugar transferases"/>
    <property type="match status" value="1"/>
</dbReference>
<dbReference type="RefSeq" id="WP_095540212.1">
    <property type="nucleotide sequence ID" value="NZ_NSJB01000008.1"/>
</dbReference>
<evidence type="ECO:0000313" key="6">
    <source>
        <dbReference type="Proteomes" id="UP000218054"/>
    </source>
</evidence>
<dbReference type="Proteomes" id="UP000218054">
    <property type="component" value="Unassembled WGS sequence"/>
</dbReference>
<organism evidence="5 6">
    <name type="scientific">Vandammella animalimorsus</name>
    <dbReference type="NCBI Taxonomy" id="2029117"/>
    <lineage>
        <taxon>Bacteria</taxon>
        <taxon>Pseudomonadati</taxon>
        <taxon>Pseudomonadota</taxon>
        <taxon>Betaproteobacteria</taxon>
        <taxon>Burkholderiales</taxon>
        <taxon>Comamonadaceae</taxon>
        <taxon>Vandammella</taxon>
    </lineage>
</organism>